<proteinExistence type="predicted"/>
<dbReference type="Gene3D" id="1.20.1280.50">
    <property type="match status" value="1"/>
</dbReference>
<name>A0A0D2MRQ4_HYPSF</name>
<evidence type="ECO:0008006" key="3">
    <source>
        <dbReference type="Google" id="ProtNLM"/>
    </source>
</evidence>
<evidence type="ECO:0000313" key="1">
    <source>
        <dbReference type="EMBL" id="KJA26653.1"/>
    </source>
</evidence>
<dbReference type="OrthoDB" id="2935414at2759"/>
<protein>
    <recommendedName>
        <fullName evidence="3">F-box domain-containing protein</fullName>
    </recommendedName>
</protein>
<dbReference type="EMBL" id="KN817527">
    <property type="protein sequence ID" value="KJA26653.1"/>
    <property type="molecule type" value="Genomic_DNA"/>
</dbReference>
<reference evidence="2" key="1">
    <citation type="submission" date="2014-04" db="EMBL/GenBank/DDBJ databases">
        <title>Evolutionary Origins and Diversification of the Mycorrhizal Mutualists.</title>
        <authorList>
            <consortium name="DOE Joint Genome Institute"/>
            <consortium name="Mycorrhizal Genomics Consortium"/>
            <person name="Kohler A."/>
            <person name="Kuo A."/>
            <person name="Nagy L.G."/>
            <person name="Floudas D."/>
            <person name="Copeland A."/>
            <person name="Barry K.W."/>
            <person name="Cichocki N."/>
            <person name="Veneault-Fourrey C."/>
            <person name="LaButti K."/>
            <person name="Lindquist E.A."/>
            <person name="Lipzen A."/>
            <person name="Lundell T."/>
            <person name="Morin E."/>
            <person name="Murat C."/>
            <person name="Riley R."/>
            <person name="Ohm R."/>
            <person name="Sun H."/>
            <person name="Tunlid A."/>
            <person name="Henrissat B."/>
            <person name="Grigoriev I.V."/>
            <person name="Hibbett D.S."/>
            <person name="Martin F."/>
        </authorList>
    </citation>
    <scope>NUCLEOTIDE SEQUENCE [LARGE SCALE GENOMIC DNA]</scope>
    <source>
        <strain evidence="2">FD-334 SS-4</strain>
    </source>
</reference>
<sequence>MNVEINLTTGNSATTAPLVQRLGHDLLLEIFEFNADMFLDPTALATTHITAQVCNSWRTLMLETPSLWGHLMDVDYFCKIRASVDWFNEIVRRSSSSVLWIKAVQYRGSTKQLDRYLFSLLAASWQRVQRLVLAIDPSMLDPYSSPRWSWLYTPAQNLEEFDVDFRGKAPKPSLSLPPLFANEAPVLRQFKARHWPFNLRAPWIRNLRSLYIGTPFTLHQVMTAISKAEDLEMLQIDSVTGSTAVPAQFPHHVRLPRLESLILMGGPDTCPVILDNIDLPPGCLLTYLPIDFLPLTFSDAVFEPAVRALAKHARRFFKEQPPTQLTLRFMHSFLTFLDGVAASSAGYHLWLPCGLGLGPKPEAVSIFLAEFALPELSTVTEMQLRLPAHMPIRALVVFFACLPAVETLTTDDTSAAYVLNAKSEDATEDVFPALKAINLAEDQFAAYEEAGELSAIRSLVSARREVGKLIEVFNIGQAHEWSR</sequence>
<organism evidence="1 2">
    <name type="scientific">Hypholoma sublateritium (strain FD-334 SS-4)</name>
    <dbReference type="NCBI Taxonomy" id="945553"/>
    <lineage>
        <taxon>Eukaryota</taxon>
        <taxon>Fungi</taxon>
        <taxon>Dikarya</taxon>
        <taxon>Basidiomycota</taxon>
        <taxon>Agaricomycotina</taxon>
        <taxon>Agaricomycetes</taxon>
        <taxon>Agaricomycetidae</taxon>
        <taxon>Agaricales</taxon>
        <taxon>Agaricineae</taxon>
        <taxon>Strophariaceae</taxon>
        <taxon>Hypholoma</taxon>
    </lineage>
</organism>
<dbReference type="AlphaFoldDB" id="A0A0D2MRQ4"/>
<gene>
    <name evidence="1" type="ORF">HYPSUDRAFT_36369</name>
</gene>
<dbReference type="Proteomes" id="UP000054270">
    <property type="component" value="Unassembled WGS sequence"/>
</dbReference>
<evidence type="ECO:0000313" key="2">
    <source>
        <dbReference type="Proteomes" id="UP000054270"/>
    </source>
</evidence>
<keyword evidence="2" id="KW-1185">Reference proteome</keyword>
<accession>A0A0D2MRQ4</accession>